<evidence type="ECO:0000313" key="1">
    <source>
        <dbReference type="EMBL" id="CAH3118569.1"/>
    </source>
</evidence>
<protein>
    <submittedName>
        <fullName evidence="1">Uncharacterized protein</fullName>
    </submittedName>
</protein>
<keyword evidence="2" id="KW-1185">Reference proteome</keyword>
<gene>
    <name evidence="1" type="ORF">PLOB_00026769</name>
</gene>
<organism evidence="1 2">
    <name type="scientific">Porites lobata</name>
    <dbReference type="NCBI Taxonomy" id="104759"/>
    <lineage>
        <taxon>Eukaryota</taxon>
        <taxon>Metazoa</taxon>
        <taxon>Cnidaria</taxon>
        <taxon>Anthozoa</taxon>
        <taxon>Hexacorallia</taxon>
        <taxon>Scleractinia</taxon>
        <taxon>Fungiina</taxon>
        <taxon>Poritidae</taxon>
        <taxon>Porites</taxon>
    </lineage>
</organism>
<dbReference type="EMBL" id="CALNXK010000032">
    <property type="protein sequence ID" value="CAH3118569.1"/>
    <property type="molecule type" value="Genomic_DNA"/>
</dbReference>
<evidence type="ECO:0000313" key="2">
    <source>
        <dbReference type="Proteomes" id="UP001159405"/>
    </source>
</evidence>
<proteinExistence type="predicted"/>
<comment type="caution">
    <text evidence="1">The sequence shown here is derived from an EMBL/GenBank/DDBJ whole genome shotgun (WGS) entry which is preliminary data.</text>
</comment>
<sequence length="65" mass="7637">MTPNGFMFRGICPTEVYEKIMILKVDKIARNNGIISKLRHYLTLLQMKQIYYSLIYPYISYAISA</sequence>
<reference evidence="1 2" key="1">
    <citation type="submission" date="2022-05" db="EMBL/GenBank/DDBJ databases">
        <authorList>
            <consortium name="Genoscope - CEA"/>
            <person name="William W."/>
        </authorList>
    </citation>
    <scope>NUCLEOTIDE SEQUENCE [LARGE SCALE GENOMIC DNA]</scope>
</reference>
<accession>A0ABN8NQK7</accession>
<dbReference type="Proteomes" id="UP001159405">
    <property type="component" value="Unassembled WGS sequence"/>
</dbReference>
<name>A0ABN8NQK7_9CNID</name>